<keyword evidence="1" id="KW-0175">Coiled coil</keyword>
<feature type="coiled-coil region" evidence="1">
    <location>
        <begin position="635"/>
        <end position="662"/>
    </location>
</feature>
<evidence type="ECO:0000256" key="1">
    <source>
        <dbReference type="SAM" id="Coils"/>
    </source>
</evidence>
<reference evidence="2" key="1">
    <citation type="journal article" date="2020" name="Nature">
        <title>Giant virus diversity and host interactions through global metagenomics.</title>
        <authorList>
            <person name="Schulz F."/>
            <person name="Roux S."/>
            <person name="Paez-Espino D."/>
            <person name="Jungbluth S."/>
            <person name="Walsh D.A."/>
            <person name="Denef V.J."/>
            <person name="McMahon K.D."/>
            <person name="Konstantinidis K.T."/>
            <person name="Eloe-Fadrosh E.A."/>
            <person name="Kyrpides N.C."/>
            <person name="Woyke T."/>
        </authorList>
    </citation>
    <scope>NUCLEOTIDE SEQUENCE</scope>
    <source>
        <strain evidence="2">GVMAG-M-3300023174-124</strain>
    </source>
</reference>
<organism evidence="2">
    <name type="scientific">viral metagenome</name>
    <dbReference type="NCBI Taxonomy" id="1070528"/>
    <lineage>
        <taxon>unclassified sequences</taxon>
        <taxon>metagenomes</taxon>
        <taxon>organismal metagenomes</taxon>
    </lineage>
</organism>
<evidence type="ECO:0000313" key="2">
    <source>
        <dbReference type="EMBL" id="QHT11888.1"/>
    </source>
</evidence>
<sequence length="2039" mass="236754">MIGNDDNETLKSMDNLDHGISLELGDIIQINSPSNEEYHEQTFLIQYIDNDNIHILNISTYQEKVLNIIDNNHLSDESITQIKLLSRSNEKGYARQNNLLSGTWVDIHFGGEFPSVITGKITNLEEDMIEITTYPAINVLYIDFEYKGVPKDIPIDSIIIRERPSSVEDITKPDEEYGFPKEATNESTEATMEFTDTGESIISIPESAKPNENIHEVLQHIYLDASDIFDDELEDITIEVEVPESQRRYGIDMQINDLMDELLSTVPNVKRTKRVMDNLSLLIQRFKELREKFSKFDENGNIVDFVKKGSTYKPLVERLQTLNTKIQWIVPVVSNRKKLYPINNIEFEDDITNVDLKDILREQYNDQKNYMKNVSLGEGLKYVKSYQSLADMMTPFEDPLRPGTLLENHEIQSNIDCIVTNLQDFYSTTIKASGKNTNNNQVRFLIQRYNLGLSRPDSIALKHGKHVYVRKMMMPSDHIHMNSLIFLPEPVVHASRAELPGTNILMKSQLGQAHLQLFRLLNKRTQINSHVIENIDQGIVYEDDAEPKNEQFESKMRFLSGIVNHVVDEDALENVSNNLYEKYLNNILPETRILIQMMQKYMKNDQLSVVDAVKILEPFFVYPEDISYEQYNSIRYFMKNQLKTYKTELAKKEQESLKYRNATPFRFTTRNNITDFKNIVVSAFSAKPDYLDVFADAYKINKDKLPEYSNSEIISKIMEMDEGIMYNTLLSSMVLNLVTPNKLLDDLEQPIVDDMGKIDKIKPTDCARRFMTKKYSSISEMQKDNNKEDVYYDKEFDDTPYSILKKYEDKRKKLLAEDFVDFLAENLIQKHECNPELAKEMAATLIAGKKRVREGEYAILEITPKLHSEMDKTKLTKKELEAIEIEGNARLKHHYYKRMKEHWVRDETVNEESFMDTQSLFCNIDAKCYKNPASQQCDTMTQASDHLERISREKIEKEFEKRIIMTTEELEKSLEKTLETNRKQISRNANLRHIQAYKQNLVSYELGKLTNENESIISPHATLLDSILYQDDFIKKQTDIAWFAGEYCREPMVAELHDNAHWLYCKETNTKLLPITLKTLAHAFLYGDYKATLDELCHSYGRLSDDGDSIVDKNSGYVLRKIDFANEDEYDDAGFKITSHSIIEKDLGQQISEILSKKVRVFDDPVDQMAYNVFMAIATNAGIPHESIEDFVLRGSLELIRNRAVVMPEDAYNKKSDEIAKKTNKVPVPWPIYRNQSIISIVSAFVLISAQCMIPSIKTRKTFPGCVKSFSGYPMTGVEDVSGMKYIACILNASKNDEEPWVDIQKLNVAAIATRMKDVIDKFVLKRNDVQEMYTKKREYLLLLPDETVPKEHDVARWTAFLPPIVEIHVVSGLRNISADFKSELKETLRKGHRDQHADINMLKTKIAAHVYGIIEQINNSVHSKKLILETAAKKPFLQNACCNEDNKSTNPISYFMAENPAIEQYIHVINDLGKTLDNIREMSKAPLYYHPASTWTIYPPMPTGQLETNIYAAFIRYCNYDRQGKHVPEDFKAICGEKPAGYQMHWNIEEKTEFLKKHGKRFDEPALQQLMNRVHHNNKVTIAQNDYVNPVLRLADFLKTMDIQESDIIQQPLRKLLGEVLGAYKERDMKKEGSSSQIINLRKYLGKVNSAMLKEIVDFMQDYGNADLREINNIQAFLANIHVWAIDKDAETEQNAIYTICQFIRNSIDSMIKTYPSVILMNPEHDDAEKHKHWGLSNYHRSDINKIIHNYLAGLNKYKQDNSLSRLLTEIRRNSVDICMFLKSIPIETPIHKNDAYYFELFDKKTLFLLHVYAYYSVFYEYMKLSRDDDMLQFDMQEIRRERRERDTDTQITTMDVPYDEEQELQQLDVLGGDKEAFQKRVCTMMLDFIAIEQRNKAALDKPYEEISRKIRKSKEDEKKLITDYLENIEKDERKVEDTLKQLKLGRWNVGIQKGVFMYDKNTYDNERNAVLDRLEKDLAYDFIDGELIETTVEDLDREANEDAEQYDAEGGDIGMFGDDYLDGNYYGEDGDDDFRED</sequence>
<feature type="coiled-coil region" evidence="1">
    <location>
        <begin position="1916"/>
        <end position="1947"/>
    </location>
</feature>
<accession>A0A6C0D4Z1</accession>
<dbReference type="EMBL" id="MN739539">
    <property type="protein sequence ID" value="QHT11888.1"/>
    <property type="molecule type" value="Genomic_DNA"/>
</dbReference>
<protein>
    <submittedName>
        <fullName evidence="2">Uncharacterized protein</fullName>
    </submittedName>
</protein>
<proteinExistence type="predicted"/>
<name>A0A6C0D4Z1_9ZZZZ</name>